<dbReference type="Proteomes" id="UP000030106">
    <property type="component" value="Unassembled WGS sequence"/>
</dbReference>
<sequence>MSTDDGAKRAHDFNDALLGVPEYANDTMFFVARYGQKCQSTLRKVDFDTVMQTSHELGAAMSKPDNEARVAELRAQVMEILKPFPELTQDYDKFSASSRATAASLAAKRK</sequence>
<name>A0A0A2VEY5_BEABA</name>
<evidence type="ECO:0000313" key="2">
    <source>
        <dbReference type="Proteomes" id="UP000030106"/>
    </source>
</evidence>
<dbReference type="HOGENOM" id="CLU_143037_0_0_1"/>
<evidence type="ECO:0000313" key="1">
    <source>
        <dbReference type="EMBL" id="KGQ04892.1"/>
    </source>
</evidence>
<gene>
    <name evidence="1" type="ORF">BBAD15_g9871</name>
</gene>
<dbReference type="AlphaFoldDB" id="A0A0A2VEY5"/>
<dbReference type="OrthoDB" id="4996232at2759"/>
<accession>A0A0A2VEY5</accession>
<comment type="caution">
    <text evidence="1">The sequence shown here is derived from an EMBL/GenBank/DDBJ whole genome shotgun (WGS) entry which is preliminary data.</text>
</comment>
<dbReference type="EMBL" id="ANFO01000999">
    <property type="protein sequence ID" value="KGQ04892.1"/>
    <property type="molecule type" value="Genomic_DNA"/>
</dbReference>
<proteinExistence type="predicted"/>
<organism evidence="1 2">
    <name type="scientific">Beauveria bassiana D1-5</name>
    <dbReference type="NCBI Taxonomy" id="1245745"/>
    <lineage>
        <taxon>Eukaryota</taxon>
        <taxon>Fungi</taxon>
        <taxon>Dikarya</taxon>
        <taxon>Ascomycota</taxon>
        <taxon>Pezizomycotina</taxon>
        <taxon>Sordariomycetes</taxon>
        <taxon>Hypocreomycetidae</taxon>
        <taxon>Hypocreales</taxon>
        <taxon>Cordycipitaceae</taxon>
        <taxon>Beauveria</taxon>
    </lineage>
</organism>
<reference evidence="1 2" key="1">
    <citation type="submission" date="2012-10" db="EMBL/GenBank/DDBJ databases">
        <title>Genome sequencing and analysis of entomopathogenic fungi Beauveria bassiana D1-5.</title>
        <authorList>
            <person name="Li Q."/>
            <person name="Wang L."/>
            <person name="Zhang Z."/>
            <person name="Wang Q."/>
            <person name="Ren J."/>
            <person name="Wang M."/>
            <person name="Xu W."/>
            <person name="Wang J."/>
            <person name="Lu Y."/>
            <person name="Du Q."/>
            <person name="Sun Z."/>
        </authorList>
    </citation>
    <scope>NUCLEOTIDE SEQUENCE [LARGE SCALE GENOMIC DNA]</scope>
    <source>
        <strain evidence="1 2">D1-5</strain>
    </source>
</reference>
<dbReference type="eggNOG" id="ENOG502T3CG">
    <property type="taxonomic scope" value="Eukaryota"/>
</dbReference>
<protein>
    <submittedName>
        <fullName evidence="1">Uncharacterized protein</fullName>
    </submittedName>
</protein>